<feature type="transmembrane region" description="Helical" evidence="4">
    <location>
        <begin position="89"/>
        <end position="107"/>
    </location>
</feature>
<dbReference type="EMBL" id="FNEH01000014">
    <property type="protein sequence ID" value="SDI75804.1"/>
    <property type="molecule type" value="Genomic_DNA"/>
</dbReference>
<dbReference type="AlphaFoldDB" id="A0A1G8N6L0"/>
<name>A0A1G8N6L0_9FIRM</name>
<evidence type="ECO:0000256" key="1">
    <source>
        <dbReference type="ARBA" id="ARBA00022723"/>
    </source>
</evidence>
<evidence type="ECO:0000256" key="3">
    <source>
        <dbReference type="ARBA" id="ARBA00023014"/>
    </source>
</evidence>
<dbReference type="InterPro" id="IPR017927">
    <property type="entry name" value="FAD-bd_FR_type"/>
</dbReference>
<dbReference type="InterPro" id="IPR017900">
    <property type="entry name" value="4Fe4S_Fe_S_CS"/>
</dbReference>
<dbReference type="PRINTS" id="PR00406">
    <property type="entry name" value="CYTB5RDTASE"/>
</dbReference>
<dbReference type="Gene3D" id="2.40.30.10">
    <property type="entry name" value="Translation factors"/>
    <property type="match status" value="1"/>
</dbReference>
<reference evidence="7 8" key="1">
    <citation type="submission" date="2016-10" db="EMBL/GenBank/DDBJ databases">
        <authorList>
            <person name="de Groot N.N."/>
        </authorList>
    </citation>
    <scope>NUCLEOTIDE SEQUENCE [LARGE SCALE GENOMIC DNA]</scope>
    <source>
        <strain evidence="7 8">WG7</strain>
    </source>
</reference>
<dbReference type="PRINTS" id="PR00371">
    <property type="entry name" value="FPNCR"/>
</dbReference>
<keyword evidence="3" id="KW-0411">Iron-sulfur</keyword>
<dbReference type="SUPFAM" id="SSF63380">
    <property type="entry name" value="Riboflavin synthase domain-like"/>
    <property type="match status" value="1"/>
</dbReference>
<dbReference type="InterPro" id="IPR017896">
    <property type="entry name" value="4Fe4S_Fe-S-bd"/>
</dbReference>
<dbReference type="Pfam" id="PF12801">
    <property type="entry name" value="Fer4_5"/>
    <property type="match status" value="2"/>
</dbReference>
<dbReference type="InterPro" id="IPR001433">
    <property type="entry name" value="OxRdtase_FAD/NAD-bd"/>
</dbReference>
<dbReference type="Pfam" id="PF13237">
    <property type="entry name" value="Fer4_10"/>
    <property type="match status" value="1"/>
</dbReference>
<dbReference type="Gene3D" id="3.30.70.20">
    <property type="match status" value="1"/>
</dbReference>
<dbReference type="SUPFAM" id="SSF52343">
    <property type="entry name" value="Ferredoxin reductase-like, C-terminal NADP-linked domain"/>
    <property type="match status" value="1"/>
</dbReference>
<dbReference type="PROSITE" id="PS51384">
    <property type="entry name" value="FAD_FR"/>
    <property type="match status" value="1"/>
</dbReference>
<proteinExistence type="predicted"/>
<dbReference type="InterPro" id="IPR039261">
    <property type="entry name" value="FNR_nucleotide-bd"/>
</dbReference>
<gene>
    <name evidence="7" type="ORF">SAMN04515654_1143</name>
</gene>
<dbReference type="Pfam" id="PF00175">
    <property type="entry name" value="NAD_binding_1"/>
    <property type="match status" value="1"/>
</dbReference>
<dbReference type="PANTHER" id="PTHR47354">
    <property type="entry name" value="NADH OXIDOREDUCTASE HCR"/>
    <property type="match status" value="1"/>
</dbReference>
<evidence type="ECO:0000313" key="8">
    <source>
        <dbReference type="Proteomes" id="UP000198945"/>
    </source>
</evidence>
<feature type="domain" description="FAD-binding FR-type" evidence="6">
    <location>
        <begin position="261"/>
        <end position="363"/>
    </location>
</feature>
<keyword evidence="2" id="KW-0408">Iron</keyword>
<dbReference type="Gene3D" id="3.40.50.80">
    <property type="entry name" value="Nucleotide-binding domain of ferredoxin-NADP reductase (FNR) module"/>
    <property type="match status" value="1"/>
</dbReference>
<feature type="transmembrane region" description="Helical" evidence="4">
    <location>
        <begin position="127"/>
        <end position="149"/>
    </location>
</feature>
<keyword evidence="4" id="KW-1133">Transmembrane helix</keyword>
<dbReference type="InterPro" id="IPR017938">
    <property type="entry name" value="Riboflavin_synthase-like_b-brl"/>
</dbReference>
<keyword evidence="4" id="KW-0472">Membrane</keyword>
<accession>A0A1G8N6L0</accession>
<dbReference type="PROSITE" id="PS00198">
    <property type="entry name" value="4FE4S_FER_1"/>
    <property type="match status" value="1"/>
</dbReference>
<sequence>MENIESLYYIETNRTFTMLRKYAWIFTLTVAIGGLWFPKLGLFVLPVMLGLSLTSFFKGRYWCGNICPHSSLFDAVMLKFSKNREIPKFFKSNILRIAFLAFFSFQVGRKLIRVMGIYGQAPFLDKLGFIFVVSYLMVTVLGGITSIFYSPRTWCQFCPMGTIQQASYKAGKALGINQKTDEKVTIESTDLCHECGMCARVCPMQLEPYLEWNENGQLDNEKCIRCNTCVENCPAGILEIKNDAVSDFNVWEEGELDYYKKDEISAVIENIEEMSENIKEFSFRLQNPNQIDVEAGQFILVKVSEKHQMYRAYSIAGIEDEGSLIKITVMKVADGYGTSIIFSKFKEGQEIELKGPIGHELIIDTEAENIMLVGGGIGITPFIPIVESVVNNENKIKNAKLVYGVNKENQFLYRDFFEKMEAESDKFEFIPVVAFDDNWEGEKGFVTDVMDKYDLDDYKIYMCGPGPMEAAARKLLEEKDFDQSHLYAEST</sequence>
<protein>
    <submittedName>
        <fullName evidence="7">Ferredoxin-NADP reductase</fullName>
    </submittedName>
</protein>
<feature type="domain" description="4Fe-4S ferredoxin-type" evidence="5">
    <location>
        <begin position="182"/>
        <end position="213"/>
    </location>
</feature>
<dbReference type="SUPFAM" id="SSF54862">
    <property type="entry name" value="4Fe-4S ferredoxins"/>
    <property type="match status" value="1"/>
</dbReference>
<dbReference type="InterPro" id="IPR001709">
    <property type="entry name" value="Flavoprot_Pyr_Nucl_cyt_Rdtase"/>
</dbReference>
<dbReference type="PROSITE" id="PS51379">
    <property type="entry name" value="4FE4S_FER_2"/>
    <property type="match status" value="2"/>
</dbReference>
<keyword evidence="4" id="KW-0812">Transmembrane</keyword>
<evidence type="ECO:0000256" key="2">
    <source>
        <dbReference type="ARBA" id="ARBA00023004"/>
    </source>
</evidence>
<feature type="transmembrane region" description="Helical" evidence="4">
    <location>
        <begin position="22"/>
        <end position="49"/>
    </location>
</feature>
<dbReference type="RefSeq" id="WP_089716975.1">
    <property type="nucleotide sequence ID" value="NZ_FNEH01000014.1"/>
</dbReference>
<dbReference type="Proteomes" id="UP000198945">
    <property type="component" value="Unassembled WGS sequence"/>
</dbReference>
<dbReference type="InterPro" id="IPR008333">
    <property type="entry name" value="Cbr1-like_FAD-bd_dom"/>
</dbReference>
<dbReference type="InterPro" id="IPR050415">
    <property type="entry name" value="MRET"/>
</dbReference>
<dbReference type="GO" id="GO:0051536">
    <property type="term" value="F:iron-sulfur cluster binding"/>
    <property type="evidence" value="ECO:0007669"/>
    <property type="project" value="UniProtKB-KW"/>
</dbReference>
<feature type="domain" description="4Fe-4S ferredoxin-type" evidence="5">
    <location>
        <begin position="214"/>
        <end position="243"/>
    </location>
</feature>
<evidence type="ECO:0000259" key="6">
    <source>
        <dbReference type="PROSITE" id="PS51384"/>
    </source>
</evidence>
<dbReference type="PANTHER" id="PTHR47354:SF5">
    <property type="entry name" value="PROTEIN RFBI"/>
    <property type="match status" value="1"/>
</dbReference>
<organism evidence="7 8">
    <name type="scientific">Halanaerobium congolense</name>
    <dbReference type="NCBI Taxonomy" id="54121"/>
    <lineage>
        <taxon>Bacteria</taxon>
        <taxon>Bacillati</taxon>
        <taxon>Bacillota</taxon>
        <taxon>Clostridia</taxon>
        <taxon>Halanaerobiales</taxon>
        <taxon>Halanaerobiaceae</taxon>
        <taxon>Halanaerobium</taxon>
    </lineage>
</organism>
<dbReference type="GO" id="GO:0046872">
    <property type="term" value="F:metal ion binding"/>
    <property type="evidence" value="ECO:0007669"/>
    <property type="project" value="UniProtKB-KW"/>
</dbReference>
<evidence type="ECO:0000313" key="7">
    <source>
        <dbReference type="EMBL" id="SDI75804.1"/>
    </source>
</evidence>
<keyword evidence="1" id="KW-0479">Metal-binding</keyword>
<dbReference type="Pfam" id="PF00970">
    <property type="entry name" value="FAD_binding_6"/>
    <property type="match status" value="1"/>
</dbReference>
<evidence type="ECO:0000256" key="4">
    <source>
        <dbReference type="SAM" id="Phobius"/>
    </source>
</evidence>
<evidence type="ECO:0000259" key="5">
    <source>
        <dbReference type="PROSITE" id="PS51379"/>
    </source>
</evidence>
<dbReference type="GO" id="GO:0016491">
    <property type="term" value="F:oxidoreductase activity"/>
    <property type="evidence" value="ECO:0007669"/>
    <property type="project" value="InterPro"/>
</dbReference>